<reference evidence="13" key="1">
    <citation type="submission" date="2024-02" db="EMBL/GenBank/DDBJ databases">
        <authorList>
            <consortium name="ELIXIR-Norway"/>
            <consortium name="Elixir Norway"/>
        </authorList>
    </citation>
    <scope>NUCLEOTIDE SEQUENCE</scope>
</reference>
<keyword evidence="14" id="KW-1185">Reference proteome</keyword>
<sequence length="93" mass="9925">MAAVDRSGEKGGGWAKGLADSSLYQKARRAASNSARFSQKLMWSTGKAAWIAGTTFLVLVVPLIIEMDREQQMVDLESQQAGLLGSSAPLPSK</sequence>
<dbReference type="Pfam" id="PF04281">
    <property type="entry name" value="Tom22"/>
    <property type="match status" value="1"/>
</dbReference>
<comment type="subcellular location">
    <subcellularLocation>
        <location evidence="1">Mitochondrion outer membrane</location>
        <topology evidence="1">Single-pass membrane protein</topology>
    </subcellularLocation>
</comment>
<keyword evidence="8" id="KW-0811">Translocation</keyword>
<dbReference type="PANTHER" id="PTHR46867:SF4">
    <property type="entry name" value="MITOCHONDRIAL IMPORT RECEPTOR SUBUNIT TOM9-2"/>
    <property type="match status" value="1"/>
</dbReference>
<evidence type="ECO:0008006" key="15">
    <source>
        <dbReference type="Google" id="ProtNLM"/>
    </source>
</evidence>
<keyword evidence="7 12" id="KW-1133">Transmembrane helix</keyword>
<name>A0ABP0VSW9_9BRYO</name>
<keyword evidence="6" id="KW-0653">Protein transport</keyword>
<evidence type="ECO:0000256" key="6">
    <source>
        <dbReference type="ARBA" id="ARBA00022927"/>
    </source>
</evidence>
<dbReference type="Proteomes" id="UP001497444">
    <property type="component" value="Chromosome 10"/>
</dbReference>
<evidence type="ECO:0000256" key="7">
    <source>
        <dbReference type="ARBA" id="ARBA00022989"/>
    </source>
</evidence>
<evidence type="ECO:0000256" key="2">
    <source>
        <dbReference type="ARBA" id="ARBA00009874"/>
    </source>
</evidence>
<evidence type="ECO:0000256" key="4">
    <source>
        <dbReference type="ARBA" id="ARBA00022692"/>
    </source>
</evidence>
<keyword evidence="3" id="KW-0813">Transport</keyword>
<evidence type="ECO:0000256" key="3">
    <source>
        <dbReference type="ARBA" id="ARBA00022448"/>
    </source>
</evidence>
<keyword evidence="4 12" id="KW-0812">Transmembrane</keyword>
<dbReference type="EMBL" id="OZ020105">
    <property type="protein sequence ID" value="CAK9257568.1"/>
    <property type="molecule type" value="Genomic_DNA"/>
</dbReference>
<evidence type="ECO:0000256" key="8">
    <source>
        <dbReference type="ARBA" id="ARBA00023010"/>
    </source>
</evidence>
<keyword evidence="11" id="KW-0675">Receptor</keyword>
<evidence type="ECO:0000256" key="1">
    <source>
        <dbReference type="ARBA" id="ARBA00004572"/>
    </source>
</evidence>
<gene>
    <name evidence="13" type="ORF">CSSPJE1EN1_LOCUS3046</name>
</gene>
<proteinExistence type="inferred from homology"/>
<protein>
    <recommendedName>
        <fullName evidence="15">Mitochondrial import receptor subunit TOM22</fullName>
    </recommendedName>
</protein>
<keyword evidence="9" id="KW-0496">Mitochondrion</keyword>
<keyword evidence="5" id="KW-1000">Mitochondrion outer membrane</keyword>
<dbReference type="InterPro" id="IPR005683">
    <property type="entry name" value="Tom22"/>
</dbReference>
<evidence type="ECO:0000256" key="5">
    <source>
        <dbReference type="ARBA" id="ARBA00022787"/>
    </source>
</evidence>
<keyword evidence="10 12" id="KW-0472">Membrane</keyword>
<evidence type="ECO:0000256" key="10">
    <source>
        <dbReference type="ARBA" id="ARBA00023136"/>
    </source>
</evidence>
<evidence type="ECO:0000313" key="14">
    <source>
        <dbReference type="Proteomes" id="UP001497444"/>
    </source>
</evidence>
<evidence type="ECO:0000256" key="11">
    <source>
        <dbReference type="ARBA" id="ARBA00023170"/>
    </source>
</evidence>
<feature type="transmembrane region" description="Helical" evidence="12">
    <location>
        <begin position="48"/>
        <end position="65"/>
    </location>
</feature>
<accession>A0ABP0VSW9</accession>
<evidence type="ECO:0000256" key="12">
    <source>
        <dbReference type="SAM" id="Phobius"/>
    </source>
</evidence>
<dbReference type="PANTHER" id="PTHR46867">
    <property type="entry name" value="MITOCHONDRIAL IMPORT RECEPTOR SUBUNIT TOM9-2"/>
    <property type="match status" value="1"/>
</dbReference>
<dbReference type="InterPro" id="IPR017411">
    <property type="entry name" value="Tom22_pln"/>
</dbReference>
<evidence type="ECO:0000256" key="9">
    <source>
        <dbReference type="ARBA" id="ARBA00023128"/>
    </source>
</evidence>
<organism evidence="13 14">
    <name type="scientific">Sphagnum jensenii</name>
    <dbReference type="NCBI Taxonomy" id="128206"/>
    <lineage>
        <taxon>Eukaryota</taxon>
        <taxon>Viridiplantae</taxon>
        <taxon>Streptophyta</taxon>
        <taxon>Embryophyta</taxon>
        <taxon>Bryophyta</taxon>
        <taxon>Sphagnophytina</taxon>
        <taxon>Sphagnopsida</taxon>
        <taxon>Sphagnales</taxon>
        <taxon>Sphagnaceae</taxon>
        <taxon>Sphagnum</taxon>
    </lineage>
</organism>
<comment type="similarity">
    <text evidence="2">Belongs to the Tom22 family.</text>
</comment>
<evidence type="ECO:0000313" key="13">
    <source>
        <dbReference type="EMBL" id="CAK9257568.1"/>
    </source>
</evidence>
<dbReference type="CDD" id="cd22884">
    <property type="entry name" value="TOM22"/>
    <property type="match status" value="1"/>
</dbReference>